<accession>A0ABY9EF29</accession>
<keyword evidence="1" id="KW-0732">Signal</keyword>
<sequence>MPQYSKRLQLILPIALSLLLSGCMTTDHPAQALGQSDWSACDHAWVLSNMVDGEHTYQYQLLWRKFWRDRPFFTCDRFGYVRGSGGINPYLGRFSLAGHGELSWPLPPDISRMGKIYPSDALETDYLRALRNTRFLEVMGDQLILRNSDESTLLEFDRVRDTMR</sequence>
<dbReference type="EMBL" id="CP098023">
    <property type="protein sequence ID" value="WKD49970.1"/>
    <property type="molecule type" value="Genomic_DNA"/>
</dbReference>
<dbReference type="RefSeq" id="WP_301415817.1">
    <property type="nucleotide sequence ID" value="NZ_CP098023.1"/>
</dbReference>
<feature type="chain" id="PRO_5045072683" evidence="1">
    <location>
        <begin position="33"/>
        <end position="164"/>
    </location>
</feature>
<dbReference type="Pfam" id="PF03724">
    <property type="entry name" value="META"/>
    <property type="match status" value="1"/>
</dbReference>
<protein>
    <submittedName>
        <fullName evidence="3">META domain-containing protein</fullName>
    </submittedName>
</protein>
<organism evidence="3 4">
    <name type="scientific">Microbulbifer spongiae</name>
    <dbReference type="NCBI Taxonomy" id="2944933"/>
    <lineage>
        <taxon>Bacteria</taxon>
        <taxon>Pseudomonadati</taxon>
        <taxon>Pseudomonadota</taxon>
        <taxon>Gammaproteobacteria</taxon>
        <taxon>Cellvibrionales</taxon>
        <taxon>Microbulbiferaceae</taxon>
        <taxon>Microbulbifer</taxon>
    </lineage>
</organism>
<evidence type="ECO:0000313" key="3">
    <source>
        <dbReference type="EMBL" id="WKD49970.1"/>
    </source>
</evidence>
<name>A0ABY9EF29_9GAMM</name>
<dbReference type="Gene3D" id="2.40.128.270">
    <property type="match status" value="1"/>
</dbReference>
<evidence type="ECO:0000313" key="4">
    <source>
        <dbReference type="Proteomes" id="UP001321520"/>
    </source>
</evidence>
<evidence type="ECO:0000256" key="1">
    <source>
        <dbReference type="SAM" id="SignalP"/>
    </source>
</evidence>
<dbReference type="InterPro" id="IPR038670">
    <property type="entry name" value="HslJ-like_sf"/>
</dbReference>
<reference evidence="3 4" key="1">
    <citation type="submission" date="2022-05" db="EMBL/GenBank/DDBJ databases">
        <title>Microbulbifer sp. nov., isolated from sponge.</title>
        <authorList>
            <person name="Gao L."/>
        </authorList>
    </citation>
    <scope>NUCLEOTIDE SEQUENCE [LARGE SCALE GENOMIC DNA]</scope>
    <source>
        <strain evidence="3 4">MI-G</strain>
    </source>
</reference>
<gene>
    <name evidence="3" type="ORF">M8T91_00645</name>
</gene>
<dbReference type="InterPro" id="IPR005184">
    <property type="entry name" value="DUF306_Meta_HslJ"/>
</dbReference>
<feature type="signal peptide" evidence="1">
    <location>
        <begin position="1"/>
        <end position="32"/>
    </location>
</feature>
<dbReference type="Proteomes" id="UP001321520">
    <property type="component" value="Chromosome"/>
</dbReference>
<dbReference type="PROSITE" id="PS51257">
    <property type="entry name" value="PROKAR_LIPOPROTEIN"/>
    <property type="match status" value="1"/>
</dbReference>
<feature type="domain" description="DUF306" evidence="2">
    <location>
        <begin position="62"/>
        <end position="156"/>
    </location>
</feature>
<keyword evidence="4" id="KW-1185">Reference proteome</keyword>
<proteinExistence type="predicted"/>
<evidence type="ECO:0000259" key="2">
    <source>
        <dbReference type="Pfam" id="PF03724"/>
    </source>
</evidence>